<dbReference type="AlphaFoldDB" id="A0A398AWV0"/>
<evidence type="ECO:0000259" key="1">
    <source>
        <dbReference type="Pfam" id="PF00534"/>
    </source>
</evidence>
<dbReference type="RefSeq" id="WP_119114595.1">
    <property type="nucleotide sequence ID" value="NZ_CBCSEO010000028.1"/>
</dbReference>
<dbReference type="PANTHER" id="PTHR12526:SF625">
    <property type="entry name" value="PHOSPHATIDYLINOSITOL GLYCAN-CLASS A"/>
    <property type="match status" value="1"/>
</dbReference>
<evidence type="ECO:0000313" key="3">
    <source>
        <dbReference type="EMBL" id="RID82137.1"/>
    </source>
</evidence>
<dbReference type="CDD" id="cd03801">
    <property type="entry name" value="GT4_PimA-like"/>
    <property type="match status" value="1"/>
</dbReference>
<keyword evidence="3" id="KW-0808">Transferase</keyword>
<protein>
    <submittedName>
        <fullName evidence="3">Glycosyltransferase family 1 protein</fullName>
    </submittedName>
</protein>
<dbReference type="GO" id="GO:0016757">
    <property type="term" value="F:glycosyltransferase activity"/>
    <property type="evidence" value="ECO:0007669"/>
    <property type="project" value="InterPro"/>
</dbReference>
<proteinExistence type="predicted"/>
<reference evidence="3 4" key="1">
    <citation type="submission" date="2018-08" db="EMBL/GenBank/DDBJ databases">
        <title>Bacillus jemisoniae sp. nov., Bacillus chryseoplanitiae sp. nov., Bacillus resnikiae sp. nov., and Bacillus frankliniae sp. nov., isolated from Viking spacecraft and associated surfaces.</title>
        <authorList>
            <person name="Seuylemezian A."/>
            <person name="Vaishampayan P."/>
        </authorList>
    </citation>
    <scope>NUCLEOTIDE SEQUENCE [LARGE SCALE GENOMIC DNA]</scope>
    <source>
        <strain evidence="3 4">JJ-247</strain>
    </source>
</reference>
<dbReference type="Gene3D" id="3.40.50.2000">
    <property type="entry name" value="Glycogen Phosphorylase B"/>
    <property type="match status" value="2"/>
</dbReference>
<dbReference type="Pfam" id="PF13439">
    <property type="entry name" value="Glyco_transf_4"/>
    <property type="match status" value="1"/>
</dbReference>
<gene>
    <name evidence="3" type="ORF">D1970_19840</name>
</gene>
<feature type="domain" description="Glycosyltransferase subfamily 4-like N-terminal" evidence="2">
    <location>
        <begin position="15"/>
        <end position="182"/>
    </location>
</feature>
<dbReference type="PANTHER" id="PTHR12526">
    <property type="entry name" value="GLYCOSYLTRANSFERASE"/>
    <property type="match status" value="1"/>
</dbReference>
<evidence type="ECO:0000313" key="4">
    <source>
        <dbReference type="Proteomes" id="UP000265816"/>
    </source>
</evidence>
<feature type="domain" description="Glycosyl transferase family 1" evidence="1">
    <location>
        <begin position="193"/>
        <end position="362"/>
    </location>
</feature>
<dbReference type="InterPro" id="IPR028098">
    <property type="entry name" value="Glyco_trans_4-like_N"/>
</dbReference>
<dbReference type="InterPro" id="IPR001296">
    <property type="entry name" value="Glyco_trans_1"/>
</dbReference>
<accession>A0A398AWV0</accession>
<dbReference type="Proteomes" id="UP000265816">
    <property type="component" value="Unassembled WGS sequence"/>
</dbReference>
<sequence>MKILITTIFQYPHEGGLSTHVSTLKKGLEELGHSVDVLSFSDMNPLIRKVYAQAPGFLINKFNKGKGQLLNDRQKRKLLSSYLEQRKGQYDLINSQDVYAAIAAIETGVPTVATVHGYFSFEAISRGAIIKGSEEDKEILETERQAYKNAAKVIAVDKRIREYILEQTDVEAFTIKNFIDVNDFQPAKEDHSKVRAEFGLPENAKILFVPRRLTEKNGVTYPALSLRKVLEKHPDTMLVYAGTGEQQGRIEEIMAEQGLQKNIKLLGSVPHEKMKGLYAAADIVLVPSVHSYGVEEATSISALEAMGSGAPVVAGAVGGLKEIFVHEQDGLLVDVQNISQFSDSIIRILDDPSFGQKLADLARSKVEDEYSHLAAAGKYAEIYEAALADHRKK</sequence>
<dbReference type="EMBL" id="QWVT01000041">
    <property type="protein sequence ID" value="RID82137.1"/>
    <property type="molecule type" value="Genomic_DNA"/>
</dbReference>
<name>A0A398AWV0_9BACI</name>
<comment type="caution">
    <text evidence="3">The sequence shown here is derived from an EMBL/GenBank/DDBJ whole genome shotgun (WGS) entry which is preliminary data.</text>
</comment>
<keyword evidence="4" id="KW-1185">Reference proteome</keyword>
<organism evidence="3 4">
    <name type="scientific">Mesobacillus zeae</name>
    <dbReference type="NCBI Taxonomy" id="1917180"/>
    <lineage>
        <taxon>Bacteria</taxon>
        <taxon>Bacillati</taxon>
        <taxon>Bacillota</taxon>
        <taxon>Bacilli</taxon>
        <taxon>Bacillales</taxon>
        <taxon>Bacillaceae</taxon>
        <taxon>Mesobacillus</taxon>
    </lineage>
</organism>
<evidence type="ECO:0000259" key="2">
    <source>
        <dbReference type="Pfam" id="PF13439"/>
    </source>
</evidence>
<dbReference type="Pfam" id="PF00534">
    <property type="entry name" value="Glycos_transf_1"/>
    <property type="match status" value="1"/>
</dbReference>
<dbReference type="SUPFAM" id="SSF53756">
    <property type="entry name" value="UDP-Glycosyltransferase/glycogen phosphorylase"/>
    <property type="match status" value="1"/>
</dbReference>
<dbReference type="OrthoDB" id="9815550at2"/>